<dbReference type="HOGENOM" id="CLU_504052_0_0_4"/>
<dbReference type="EMBL" id="CP000124">
    <property type="protein sequence ID" value="ABA48763.1"/>
    <property type="molecule type" value="Genomic_DNA"/>
</dbReference>
<feature type="compositionally biased region" description="Basic and acidic residues" evidence="1">
    <location>
        <begin position="37"/>
        <end position="50"/>
    </location>
</feature>
<dbReference type="Proteomes" id="UP000002700">
    <property type="component" value="Chromosome I"/>
</dbReference>
<feature type="region of interest" description="Disordered" evidence="1">
    <location>
        <begin position="1"/>
        <end position="142"/>
    </location>
</feature>
<protein>
    <submittedName>
        <fullName evidence="2">Uncharacterized protein</fullName>
    </submittedName>
</protein>
<name>Q3JXX3_BURP1</name>
<accession>Q3JXX3</accession>
<evidence type="ECO:0000313" key="3">
    <source>
        <dbReference type="Proteomes" id="UP000002700"/>
    </source>
</evidence>
<proteinExistence type="predicted"/>
<sequence length="540" mass="63259">MGRDGDRACRAARGGRRRSRGPGRKRGRRRRRRAARVLRDAPRRVQDSARIRVRRAPAAHADGQTTEVSAARARRRVTPRRRRIGLPRPPRAKRRMPHRRTAQRKAGKPGIRQRIAQPRKNKTPVPPPRTRGSPMPASTSKRAANAAIRRARHALRRLLAADALQGLPFALLDLVHRDAAVPQVALRVIRDVRRRHARHVGLREQRQILRRVRRVRLLHRAEHRHRAVVRIRRVRLHVFAEALLVLVRVRLAAGHFGERQAGERSDRAFGRVARDLQEGRRVHHLAAHQRRRDAERLHLLGHRRGLRIRAAVVDEVRLRRLELRQDRLEVDSLVVREFTIDDRRARRLRRLLELVGKALAVSGAIVDDRDLLHAEILHRERARDRALLRVGRHHPEGRLVALRRVLGRRRHRDLRDARVRVDARSRNRRARVEVAEHALDAVVDELLRDRRAGARVGLIVLRVEHELHRLAADRRLRRVDVLDREHDPVLHILAVVRLRARHRRGKADLDVIRVRRPRERHDRDERRACQLFHRVLHIFS</sequence>
<dbReference type="KEGG" id="bpm:BURPS1710b_0164"/>
<feature type="compositionally biased region" description="Basic residues" evidence="1">
    <location>
        <begin position="13"/>
        <end position="36"/>
    </location>
</feature>
<dbReference type="EnsemblBacteria" id="ABA48763">
    <property type="protein sequence ID" value="ABA48763"/>
    <property type="gene ID" value="BURPS1710b_0164"/>
</dbReference>
<evidence type="ECO:0000313" key="2">
    <source>
        <dbReference type="EMBL" id="ABA48763.1"/>
    </source>
</evidence>
<dbReference type="AlphaFoldDB" id="Q3JXX3"/>
<feature type="compositionally biased region" description="Basic residues" evidence="1">
    <location>
        <begin position="72"/>
        <end position="107"/>
    </location>
</feature>
<organism evidence="2 3">
    <name type="scientific">Burkholderia pseudomallei (strain 1710b)</name>
    <dbReference type="NCBI Taxonomy" id="320372"/>
    <lineage>
        <taxon>Bacteria</taxon>
        <taxon>Pseudomonadati</taxon>
        <taxon>Pseudomonadota</taxon>
        <taxon>Betaproteobacteria</taxon>
        <taxon>Burkholderiales</taxon>
        <taxon>Burkholderiaceae</taxon>
        <taxon>Burkholderia</taxon>
        <taxon>pseudomallei group</taxon>
    </lineage>
</organism>
<reference evidence="2 3" key="1">
    <citation type="submission" date="2005-09" db="EMBL/GenBank/DDBJ databases">
        <authorList>
            <person name="Woods D.E."/>
            <person name="Nierman W.C."/>
        </authorList>
    </citation>
    <scope>NUCLEOTIDE SEQUENCE [LARGE SCALE GENOMIC DNA]</scope>
    <source>
        <strain evidence="2 3">1710b</strain>
    </source>
</reference>
<evidence type="ECO:0000256" key="1">
    <source>
        <dbReference type="SAM" id="MobiDB-lite"/>
    </source>
</evidence>
<gene>
    <name evidence="2" type="ordered locus">BURPS1710b_0164</name>
</gene>